<dbReference type="Pfam" id="PF00892">
    <property type="entry name" value="EamA"/>
    <property type="match status" value="2"/>
</dbReference>
<proteinExistence type="predicted"/>
<organism evidence="3 4">
    <name type="scientific">Devosia limi DSM 17137</name>
    <dbReference type="NCBI Taxonomy" id="1121477"/>
    <lineage>
        <taxon>Bacteria</taxon>
        <taxon>Pseudomonadati</taxon>
        <taxon>Pseudomonadota</taxon>
        <taxon>Alphaproteobacteria</taxon>
        <taxon>Hyphomicrobiales</taxon>
        <taxon>Devosiaceae</taxon>
        <taxon>Devosia</taxon>
    </lineage>
</organism>
<dbReference type="SUPFAM" id="SSF103481">
    <property type="entry name" value="Multidrug resistance efflux transporter EmrE"/>
    <property type="match status" value="2"/>
</dbReference>
<feature type="transmembrane region" description="Helical" evidence="1">
    <location>
        <begin position="146"/>
        <end position="165"/>
    </location>
</feature>
<reference evidence="3 4" key="1">
    <citation type="submission" date="2016-11" db="EMBL/GenBank/DDBJ databases">
        <authorList>
            <person name="Jaros S."/>
            <person name="Januszkiewicz K."/>
            <person name="Wedrychowicz H."/>
        </authorList>
    </citation>
    <scope>NUCLEOTIDE SEQUENCE [LARGE SCALE GENOMIC DNA]</scope>
    <source>
        <strain evidence="3 4">DSM 17137</strain>
    </source>
</reference>
<dbReference type="EMBL" id="FQVC01000002">
    <property type="protein sequence ID" value="SHE75886.1"/>
    <property type="molecule type" value="Genomic_DNA"/>
</dbReference>
<accession>A0A1M4W3T9</accession>
<feature type="domain" description="EamA" evidence="2">
    <location>
        <begin position="30"/>
        <end position="162"/>
    </location>
</feature>
<feature type="transmembrane region" description="Helical" evidence="1">
    <location>
        <begin position="92"/>
        <end position="116"/>
    </location>
</feature>
<feature type="transmembrane region" description="Helical" evidence="1">
    <location>
        <begin position="286"/>
        <end position="304"/>
    </location>
</feature>
<evidence type="ECO:0000313" key="4">
    <source>
        <dbReference type="Proteomes" id="UP000184533"/>
    </source>
</evidence>
<feature type="transmembrane region" description="Helical" evidence="1">
    <location>
        <begin position="60"/>
        <end position="80"/>
    </location>
</feature>
<feature type="transmembrane region" description="Helical" evidence="1">
    <location>
        <begin position="229"/>
        <end position="249"/>
    </location>
</feature>
<keyword evidence="1" id="KW-1133">Transmembrane helix</keyword>
<evidence type="ECO:0000313" key="3">
    <source>
        <dbReference type="EMBL" id="SHE75886.1"/>
    </source>
</evidence>
<dbReference type="AlphaFoldDB" id="A0A1M4W3T9"/>
<feature type="transmembrane region" description="Helical" evidence="1">
    <location>
        <begin position="171"/>
        <end position="190"/>
    </location>
</feature>
<dbReference type="GO" id="GO:0016020">
    <property type="term" value="C:membrane"/>
    <property type="evidence" value="ECO:0007669"/>
    <property type="project" value="InterPro"/>
</dbReference>
<dbReference type="InterPro" id="IPR000620">
    <property type="entry name" value="EamA_dom"/>
</dbReference>
<dbReference type="OrthoDB" id="7818056at2"/>
<dbReference type="InterPro" id="IPR037185">
    <property type="entry name" value="EmrE-like"/>
</dbReference>
<sequence>MTIEANNRPGLENSAALPLLPNLLQGKPLLGVTLVITATLLFAINDATNKYLLVSYDVPLVAAIRNIVHAILMIAILGPYQGHRLVQSTRPGLVIIRSVCLTVGTLFAGLALQLMPIAETTAIIYLSPIIVVLLARPILGESIGIVGWLAALGGFAGVVLIARPGGGLDPLGVIFALCNVGATVSYYLLTRILAKSERTLTLLFYSALIGAILFGLAMPWFWFGAMPSNFEIILFLSLGVTAGLGHFCFTAANRYAPASVLAPMTYSHLLWAGILGWLVFGQLPDSWGLAGMLVIAAAGVAVALRTRFARR</sequence>
<protein>
    <submittedName>
        <fullName evidence="3">Threonine/homoserine efflux transporter RhtA</fullName>
    </submittedName>
</protein>
<keyword evidence="1" id="KW-0472">Membrane</keyword>
<dbReference type="RefSeq" id="WP_082093865.1">
    <property type="nucleotide sequence ID" value="NZ_FQVC01000002.1"/>
</dbReference>
<feature type="domain" description="EamA" evidence="2">
    <location>
        <begin position="171"/>
        <end position="298"/>
    </location>
</feature>
<dbReference type="PANTHER" id="PTHR22911:SF103">
    <property type="entry name" value="BLR2811 PROTEIN"/>
    <property type="match status" value="1"/>
</dbReference>
<name>A0A1M4W3T9_9HYPH</name>
<evidence type="ECO:0000256" key="1">
    <source>
        <dbReference type="SAM" id="Phobius"/>
    </source>
</evidence>
<dbReference type="Proteomes" id="UP000184533">
    <property type="component" value="Unassembled WGS sequence"/>
</dbReference>
<feature type="transmembrane region" description="Helical" evidence="1">
    <location>
        <begin position="122"/>
        <end position="139"/>
    </location>
</feature>
<feature type="transmembrane region" description="Helical" evidence="1">
    <location>
        <begin position="202"/>
        <end position="223"/>
    </location>
</feature>
<gene>
    <name evidence="3" type="ORF">SAMN02745223_01109</name>
</gene>
<dbReference type="PANTHER" id="PTHR22911">
    <property type="entry name" value="ACYL-MALONYL CONDENSING ENZYME-RELATED"/>
    <property type="match status" value="1"/>
</dbReference>
<feature type="transmembrane region" description="Helical" evidence="1">
    <location>
        <begin position="29"/>
        <end position="48"/>
    </location>
</feature>
<keyword evidence="1" id="KW-0812">Transmembrane</keyword>
<feature type="transmembrane region" description="Helical" evidence="1">
    <location>
        <begin position="261"/>
        <end position="280"/>
    </location>
</feature>
<evidence type="ECO:0000259" key="2">
    <source>
        <dbReference type="Pfam" id="PF00892"/>
    </source>
</evidence>